<proteinExistence type="predicted"/>
<keyword evidence="2" id="KW-1185">Reference proteome</keyword>
<gene>
    <name evidence="1" type="ORF">GCM10010358_71580</name>
</gene>
<dbReference type="GO" id="GO:0016798">
    <property type="term" value="F:hydrolase activity, acting on glycosyl bonds"/>
    <property type="evidence" value="ECO:0007669"/>
    <property type="project" value="UniProtKB-KW"/>
</dbReference>
<organism evidence="1 2">
    <name type="scientific">Streptomyces minutiscleroticus</name>
    <dbReference type="NCBI Taxonomy" id="68238"/>
    <lineage>
        <taxon>Bacteria</taxon>
        <taxon>Bacillati</taxon>
        <taxon>Actinomycetota</taxon>
        <taxon>Actinomycetes</taxon>
        <taxon>Kitasatosporales</taxon>
        <taxon>Streptomycetaceae</taxon>
        <taxon>Streptomyces</taxon>
    </lineage>
</organism>
<reference evidence="1" key="1">
    <citation type="journal article" date="2014" name="Int. J. Syst. Evol. Microbiol.">
        <title>Complete genome sequence of Corynebacterium casei LMG S-19264T (=DSM 44701T), isolated from a smear-ripened cheese.</title>
        <authorList>
            <consortium name="US DOE Joint Genome Institute (JGI-PGF)"/>
            <person name="Walter F."/>
            <person name="Albersmeier A."/>
            <person name="Kalinowski J."/>
            <person name="Ruckert C."/>
        </authorList>
    </citation>
    <scope>NUCLEOTIDE SEQUENCE</scope>
    <source>
        <strain evidence="1">JCM 4790</strain>
    </source>
</reference>
<protein>
    <submittedName>
        <fullName evidence="1">Uncharacterized protein</fullName>
    </submittedName>
</protein>
<reference evidence="1" key="2">
    <citation type="submission" date="2020-09" db="EMBL/GenBank/DDBJ databases">
        <authorList>
            <person name="Sun Q."/>
            <person name="Ohkuma M."/>
        </authorList>
    </citation>
    <scope>NUCLEOTIDE SEQUENCE</scope>
    <source>
        <strain evidence="1">JCM 4790</strain>
    </source>
</reference>
<evidence type="ECO:0000313" key="2">
    <source>
        <dbReference type="Proteomes" id="UP000619244"/>
    </source>
</evidence>
<sequence length="62" mass="6585">MARRPEGVLAFRRGDFVCVADTTPESVTTPAYGRVLLASGQVLEGDGDAKIPADTTVWFTTA</sequence>
<name>A0A918U7S0_9ACTN</name>
<accession>A0A918U7S0</accession>
<dbReference type="AlphaFoldDB" id="A0A918U7S0"/>
<dbReference type="Proteomes" id="UP000619244">
    <property type="component" value="Unassembled WGS sequence"/>
</dbReference>
<dbReference type="EMBL" id="BMVU01000066">
    <property type="protein sequence ID" value="GGY08222.1"/>
    <property type="molecule type" value="Genomic_DNA"/>
</dbReference>
<comment type="caution">
    <text evidence="1">The sequence shown here is derived from an EMBL/GenBank/DDBJ whole genome shotgun (WGS) entry which is preliminary data.</text>
</comment>
<evidence type="ECO:0000313" key="1">
    <source>
        <dbReference type="EMBL" id="GGY08222.1"/>
    </source>
</evidence>